<evidence type="ECO:0000256" key="8">
    <source>
        <dbReference type="ARBA" id="ARBA00023114"/>
    </source>
</evidence>
<evidence type="ECO:0000259" key="12">
    <source>
        <dbReference type="Pfam" id="PF13609"/>
    </source>
</evidence>
<evidence type="ECO:0000256" key="4">
    <source>
        <dbReference type="ARBA" id="ARBA00022452"/>
    </source>
</evidence>
<evidence type="ECO:0000313" key="14">
    <source>
        <dbReference type="Proteomes" id="UP001198602"/>
    </source>
</evidence>
<dbReference type="PANTHER" id="PTHR34501:SF9">
    <property type="entry name" value="MAJOR OUTER MEMBRANE PROTEIN P.IA"/>
    <property type="match status" value="1"/>
</dbReference>
<evidence type="ECO:0000256" key="2">
    <source>
        <dbReference type="ARBA" id="ARBA00011233"/>
    </source>
</evidence>
<keyword evidence="14" id="KW-1185">Reference proteome</keyword>
<dbReference type="Proteomes" id="UP001198602">
    <property type="component" value="Unassembled WGS sequence"/>
</dbReference>
<dbReference type="Gene3D" id="2.40.160.10">
    <property type="entry name" value="Porin"/>
    <property type="match status" value="1"/>
</dbReference>
<gene>
    <name evidence="13" type="ORF">LE190_06490</name>
</gene>
<dbReference type="PANTHER" id="PTHR34501">
    <property type="entry name" value="PROTEIN YDDL-RELATED"/>
    <property type="match status" value="1"/>
</dbReference>
<dbReference type="CDD" id="cd00342">
    <property type="entry name" value="gram_neg_porins"/>
    <property type="match status" value="1"/>
</dbReference>
<protein>
    <submittedName>
        <fullName evidence="13">Porin</fullName>
    </submittedName>
</protein>
<organism evidence="13 14">
    <name type="scientific">Massilia hydrophila</name>
    <dbReference type="NCBI Taxonomy" id="3044279"/>
    <lineage>
        <taxon>Bacteria</taxon>
        <taxon>Pseudomonadati</taxon>
        <taxon>Pseudomonadota</taxon>
        <taxon>Betaproteobacteria</taxon>
        <taxon>Burkholderiales</taxon>
        <taxon>Oxalobacteraceae</taxon>
        <taxon>Telluria group</taxon>
        <taxon>Massilia</taxon>
    </lineage>
</organism>
<proteinExistence type="predicted"/>
<dbReference type="RefSeq" id="WP_225237911.1">
    <property type="nucleotide sequence ID" value="NZ_JAHYBX010000001.1"/>
</dbReference>
<dbReference type="SUPFAM" id="SSF56935">
    <property type="entry name" value="Porins"/>
    <property type="match status" value="1"/>
</dbReference>
<evidence type="ECO:0000256" key="6">
    <source>
        <dbReference type="ARBA" id="ARBA00022729"/>
    </source>
</evidence>
<evidence type="ECO:0000256" key="11">
    <source>
        <dbReference type="SAM" id="SignalP"/>
    </source>
</evidence>
<accession>A0ABS7YAM5</accession>
<comment type="subunit">
    <text evidence="2">Homotrimer.</text>
</comment>
<evidence type="ECO:0000256" key="1">
    <source>
        <dbReference type="ARBA" id="ARBA00004571"/>
    </source>
</evidence>
<keyword evidence="8" id="KW-0626">Porin</keyword>
<evidence type="ECO:0000313" key="13">
    <source>
        <dbReference type="EMBL" id="MCA1855574.1"/>
    </source>
</evidence>
<evidence type="ECO:0000256" key="5">
    <source>
        <dbReference type="ARBA" id="ARBA00022692"/>
    </source>
</evidence>
<feature type="chain" id="PRO_5045090169" evidence="11">
    <location>
        <begin position="20"/>
        <end position="381"/>
    </location>
</feature>
<keyword evidence="7" id="KW-0406">Ion transport</keyword>
<dbReference type="EMBL" id="JAHYBX010000001">
    <property type="protein sequence ID" value="MCA1855574.1"/>
    <property type="molecule type" value="Genomic_DNA"/>
</dbReference>
<comment type="subcellular location">
    <subcellularLocation>
        <location evidence="1">Cell outer membrane</location>
        <topology evidence="1">Multi-pass membrane protein</topology>
    </subcellularLocation>
</comment>
<evidence type="ECO:0000256" key="9">
    <source>
        <dbReference type="ARBA" id="ARBA00023136"/>
    </source>
</evidence>
<keyword evidence="10" id="KW-0998">Cell outer membrane</keyword>
<sequence>MKKFVAGMTALCASAVSFAQGAPAAPSPAGSSIKIYGTADISLARYRTSGESKTAMHAGGAGSRLGFLISEGLGDGWNLGGRLEMGFNLDTGTPSSTNGNPNRVFSRQAYVELAHRDLGALRLGRQQGPTYDFFPTYDPMLLPAMDAWGVVTTLGSPLPGYGSGSGSGRPSGFLINPTARTENTIGYISPRRGGVQGRLSYSPNEGSATVARLLEANLDYVAGPLQVGVLYVKAGGLNGNGAVLATDPNEEIAFGAKYQAGPVHPYFTYIRRDITDPTRRAGGGVMNGNSETARLFGVAIPVSARGTVRMTYGLYSSGAADSDAKNYGIAYTYEVNPRLMLMAAATHLSQDGAARFPVFQSTIPRAGESVDAVTAGLTWRF</sequence>
<feature type="signal peptide" evidence="11">
    <location>
        <begin position="1"/>
        <end position="19"/>
    </location>
</feature>
<dbReference type="InterPro" id="IPR023614">
    <property type="entry name" value="Porin_dom_sf"/>
</dbReference>
<keyword evidence="9" id="KW-0472">Membrane</keyword>
<keyword evidence="4" id="KW-1134">Transmembrane beta strand</keyword>
<name>A0ABS7YAM5_9BURK</name>
<evidence type="ECO:0000256" key="10">
    <source>
        <dbReference type="ARBA" id="ARBA00023237"/>
    </source>
</evidence>
<dbReference type="InterPro" id="IPR050298">
    <property type="entry name" value="Gram-neg_bact_OMP"/>
</dbReference>
<feature type="domain" description="Porin" evidence="12">
    <location>
        <begin position="10"/>
        <end position="352"/>
    </location>
</feature>
<keyword evidence="5" id="KW-0812">Transmembrane</keyword>
<reference evidence="13 14" key="1">
    <citation type="submission" date="2021-07" db="EMBL/GenBank/DDBJ databases">
        <title>Characterization of Violacein-producing bacteria and related species.</title>
        <authorList>
            <person name="Wilson H.S."/>
            <person name="De Leon M.E."/>
        </authorList>
    </citation>
    <scope>NUCLEOTIDE SEQUENCE [LARGE SCALE GENOMIC DNA]</scope>
    <source>
        <strain evidence="13 14">HSC-2F05</strain>
    </source>
</reference>
<comment type="caution">
    <text evidence="13">The sequence shown here is derived from an EMBL/GenBank/DDBJ whole genome shotgun (WGS) entry which is preliminary data.</text>
</comment>
<keyword evidence="6 11" id="KW-0732">Signal</keyword>
<keyword evidence="3" id="KW-0813">Transport</keyword>
<evidence type="ECO:0000256" key="3">
    <source>
        <dbReference type="ARBA" id="ARBA00022448"/>
    </source>
</evidence>
<dbReference type="InterPro" id="IPR033900">
    <property type="entry name" value="Gram_neg_porin_domain"/>
</dbReference>
<evidence type="ECO:0000256" key="7">
    <source>
        <dbReference type="ARBA" id="ARBA00023065"/>
    </source>
</evidence>
<dbReference type="Pfam" id="PF13609">
    <property type="entry name" value="Porin_4"/>
    <property type="match status" value="1"/>
</dbReference>